<dbReference type="InterPro" id="IPR003140">
    <property type="entry name" value="PLipase/COase/thioEstase"/>
</dbReference>
<dbReference type="Gene3D" id="3.40.50.1820">
    <property type="entry name" value="alpha/beta hydrolase"/>
    <property type="match status" value="1"/>
</dbReference>
<keyword evidence="2" id="KW-0378">Hydrolase</keyword>
<proteinExistence type="inferred from homology"/>
<accession>A0A521D242</accession>
<evidence type="ECO:0000313" key="5">
    <source>
        <dbReference type="Proteomes" id="UP000320300"/>
    </source>
</evidence>
<evidence type="ECO:0000313" key="4">
    <source>
        <dbReference type="EMBL" id="SMO65773.1"/>
    </source>
</evidence>
<dbReference type="Proteomes" id="UP000320300">
    <property type="component" value="Unassembled WGS sequence"/>
</dbReference>
<name>A0A521D242_9SPHI</name>
<dbReference type="InterPro" id="IPR029058">
    <property type="entry name" value="AB_hydrolase_fold"/>
</dbReference>
<dbReference type="AlphaFoldDB" id="A0A521D242"/>
<evidence type="ECO:0000256" key="2">
    <source>
        <dbReference type="ARBA" id="ARBA00022801"/>
    </source>
</evidence>
<feature type="domain" description="Phospholipase/carboxylesterase/thioesterase" evidence="3">
    <location>
        <begin position="16"/>
        <end position="201"/>
    </location>
</feature>
<protein>
    <submittedName>
        <fullName evidence="4">Phospholipase/carboxylesterase</fullName>
    </submittedName>
</protein>
<dbReference type="OrthoDB" id="9801763at2"/>
<dbReference type="PANTHER" id="PTHR10655">
    <property type="entry name" value="LYSOPHOSPHOLIPASE-RELATED"/>
    <property type="match status" value="1"/>
</dbReference>
<keyword evidence="5" id="KW-1185">Reference proteome</keyword>
<dbReference type="InterPro" id="IPR050565">
    <property type="entry name" value="LYPA1-2/EST-like"/>
</dbReference>
<sequence length="213" mass="23393">MYQHSKNIVTAGLPVENAKSALIMIHGRGASAESMVPLSSYLDTRDMAVFAPQASRHSWYPTSFIAPVEENQPALDSALEIINELVQDIIKAGIPAEQIYFLGFSQGACLTLEYVTRNAMKYGGVIAFTGGLIGEEIAMENYRGNFEQTTILITTGDPDAHVPLKRVKESAAIMEKMNGKMHVVVYPVKQHTITNEEIDVANQLFFSADVNQV</sequence>
<dbReference type="RefSeq" id="WP_142528076.1">
    <property type="nucleotide sequence ID" value="NZ_CBCSJO010000001.1"/>
</dbReference>
<reference evidence="4 5" key="1">
    <citation type="submission" date="2017-05" db="EMBL/GenBank/DDBJ databases">
        <authorList>
            <person name="Varghese N."/>
            <person name="Submissions S."/>
        </authorList>
    </citation>
    <scope>NUCLEOTIDE SEQUENCE [LARGE SCALE GENOMIC DNA]</scope>
    <source>
        <strain evidence="4 5">DSM 19036</strain>
    </source>
</reference>
<evidence type="ECO:0000259" key="3">
    <source>
        <dbReference type="Pfam" id="PF02230"/>
    </source>
</evidence>
<dbReference type="PANTHER" id="PTHR10655:SF17">
    <property type="entry name" value="LYSOPHOSPHOLIPASE-LIKE PROTEIN 1"/>
    <property type="match status" value="1"/>
</dbReference>
<comment type="similarity">
    <text evidence="1">Belongs to the AB hydrolase superfamily. AB hydrolase 2 family.</text>
</comment>
<dbReference type="SUPFAM" id="SSF53474">
    <property type="entry name" value="alpha/beta-Hydrolases"/>
    <property type="match status" value="1"/>
</dbReference>
<gene>
    <name evidence="4" type="ORF">SAMN06265348_104394</name>
</gene>
<dbReference type="GO" id="GO:0005737">
    <property type="term" value="C:cytoplasm"/>
    <property type="evidence" value="ECO:0007669"/>
    <property type="project" value="TreeGrafter"/>
</dbReference>
<dbReference type="GO" id="GO:0008474">
    <property type="term" value="F:palmitoyl-(protein) hydrolase activity"/>
    <property type="evidence" value="ECO:0007669"/>
    <property type="project" value="TreeGrafter"/>
</dbReference>
<organism evidence="4 5">
    <name type="scientific">Pedobacter westerhofensis</name>
    <dbReference type="NCBI Taxonomy" id="425512"/>
    <lineage>
        <taxon>Bacteria</taxon>
        <taxon>Pseudomonadati</taxon>
        <taxon>Bacteroidota</taxon>
        <taxon>Sphingobacteriia</taxon>
        <taxon>Sphingobacteriales</taxon>
        <taxon>Sphingobacteriaceae</taxon>
        <taxon>Pedobacter</taxon>
    </lineage>
</organism>
<dbReference type="GO" id="GO:0052689">
    <property type="term" value="F:carboxylic ester hydrolase activity"/>
    <property type="evidence" value="ECO:0007669"/>
    <property type="project" value="TreeGrafter"/>
</dbReference>
<evidence type="ECO:0000256" key="1">
    <source>
        <dbReference type="ARBA" id="ARBA00006499"/>
    </source>
</evidence>
<dbReference type="Pfam" id="PF02230">
    <property type="entry name" value="Abhydrolase_2"/>
    <property type="match status" value="1"/>
</dbReference>
<dbReference type="EMBL" id="FXTN01000004">
    <property type="protein sequence ID" value="SMO65773.1"/>
    <property type="molecule type" value="Genomic_DNA"/>
</dbReference>